<accession>A0AAV7WA97</accession>
<dbReference type="Pfam" id="PF00078">
    <property type="entry name" value="RVT_1"/>
    <property type="match status" value="1"/>
</dbReference>
<comment type="caution">
    <text evidence="2">The sequence shown here is derived from an EMBL/GenBank/DDBJ whole genome shotgun (WGS) entry which is preliminary data.</text>
</comment>
<proteinExistence type="predicted"/>
<evidence type="ECO:0000259" key="1">
    <source>
        <dbReference type="Pfam" id="PF00078"/>
    </source>
</evidence>
<evidence type="ECO:0000313" key="2">
    <source>
        <dbReference type="EMBL" id="KAJ1209785.1"/>
    </source>
</evidence>
<dbReference type="Proteomes" id="UP001066276">
    <property type="component" value="Chromosome 1_2"/>
</dbReference>
<protein>
    <recommendedName>
        <fullName evidence="1">Reverse transcriptase domain-containing protein</fullName>
    </recommendedName>
</protein>
<feature type="domain" description="Reverse transcriptase" evidence="1">
    <location>
        <begin position="119"/>
        <end position="228"/>
    </location>
</feature>
<sequence>MDHGSMAQTFANDYRDLFRAERGGLRPELPHFGQDLPVTGLSAEDRASLEANIMVEELTVALAHLNPRKTPGPNGFPPEYWHLVWQQAGQTMLEIIQEALEMGKLPRDLQNADIVVPPKPGTAGQVFEDFQPISLPYTEVKVWVMVLANRLGKIIEHLVHPDQSGFMLARATRHNLRQVHNAIALSESVGERRALLSIDFQKAFDSVDWANMFALLEQIGCGPRFLRSCTPSQS</sequence>
<dbReference type="PANTHER" id="PTHR19446">
    <property type="entry name" value="REVERSE TRANSCRIPTASES"/>
    <property type="match status" value="1"/>
</dbReference>
<dbReference type="SUPFAM" id="SSF56672">
    <property type="entry name" value="DNA/RNA polymerases"/>
    <property type="match status" value="1"/>
</dbReference>
<dbReference type="InterPro" id="IPR000477">
    <property type="entry name" value="RT_dom"/>
</dbReference>
<gene>
    <name evidence="2" type="ORF">NDU88_005158</name>
</gene>
<organism evidence="2 3">
    <name type="scientific">Pleurodeles waltl</name>
    <name type="common">Iberian ribbed newt</name>
    <dbReference type="NCBI Taxonomy" id="8319"/>
    <lineage>
        <taxon>Eukaryota</taxon>
        <taxon>Metazoa</taxon>
        <taxon>Chordata</taxon>
        <taxon>Craniata</taxon>
        <taxon>Vertebrata</taxon>
        <taxon>Euteleostomi</taxon>
        <taxon>Amphibia</taxon>
        <taxon>Batrachia</taxon>
        <taxon>Caudata</taxon>
        <taxon>Salamandroidea</taxon>
        <taxon>Salamandridae</taxon>
        <taxon>Pleurodelinae</taxon>
        <taxon>Pleurodeles</taxon>
    </lineage>
</organism>
<name>A0AAV7WA97_PLEWA</name>
<dbReference type="AlphaFoldDB" id="A0AAV7WA97"/>
<evidence type="ECO:0000313" key="3">
    <source>
        <dbReference type="Proteomes" id="UP001066276"/>
    </source>
</evidence>
<dbReference type="InterPro" id="IPR043502">
    <property type="entry name" value="DNA/RNA_pol_sf"/>
</dbReference>
<dbReference type="EMBL" id="JANPWB010000002">
    <property type="protein sequence ID" value="KAJ1209785.1"/>
    <property type="molecule type" value="Genomic_DNA"/>
</dbReference>
<reference evidence="2" key="1">
    <citation type="journal article" date="2022" name="bioRxiv">
        <title>Sequencing and chromosome-scale assembly of the giantPleurodeles waltlgenome.</title>
        <authorList>
            <person name="Brown T."/>
            <person name="Elewa A."/>
            <person name="Iarovenko S."/>
            <person name="Subramanian E."/>
            <person name="Araus A.J."/>
            <person name="Petzold A."/>
            <person name="Susuki M."/>
            <person name="Suzuki K.-i.T."/>
            <person name="Hayashi T."/>
            <person name="Toyoda A."/>
            <person name="Oliveira C."/>
            <person name="Osipova E."/>
            <person name="Leigh N.D."/>
            <person name="Simon A."/>
            <person name="Yun M.H."/>
        </authorList>
    </citation>
    <scope>NUCLEOTIDE SEQUENCE</scope>
    <source>
        <strain evidence="2">20211129_DDA</strain>
        <tissue evidence="2">Liver</tissue>
    </source>
</reference>
<keyword evidence="3" id="KW-1185">Reference proteome</keyword>